<accession>A0ABW0PBX1</accession>
<protein>
    <submittedName>
        <fullName evidence="1">Uncharacterized protein</fullName>
    </submittedName>
</protein>
<proteinExistence type="predicted"/>
<evidence type="ECO:0000313" key="2">
    <source>
        <dbReference type="Proteomes" id="UP001596060"/>
    </source>
</evidence>
<comment type="caution">
    <text evidence="1">The sequence shown here is derived from an EMBL/GenBank/DDBJ whole genome shotgun (WGS) entry which is preliminary data.</text>
</comment>
<organism evidence="1 2">
    <name type="scientific">Bosea massiliensis</name>
    <dbReference type="NCBI Taxonomy" id="151419"/>
    <lineage>
        <taxon>Bacteria</taxon>
        <taxon>Pseudomonadati</taxon>
        <taxon>Pseudomonadota</taxon>
        <taxon>Alphaproteobacteria</taxon>
        <taxon>Hyphomicrobiales</taxon>
        <taxon>Boseaceae</taxon>
        <taxon>Bosea</taxon>
    </lineage>
</organism>
<dbReference type="Proteomes" id="UP001596060">
    <property type="component" value="Unassembled WGS sequence"/>
</dbReference>
<keyword evidence="2" id="KW-1185">Reference proteome</keyword>
<reference evidence="2" key="1">
    <citation type="journal article" date="2019" name="Int. J. Syst. Evol. Microbiol.">
        <title>The Global Catalogue of Microorganisms (GCM) 10K type strain sequencing project: providing services to taxonomists for standard genome sequencing and annotation.</title>
        <authorList>
            <consortium name="The Broad Institute Genomics Platform"/>
            <consortium name="The Broad Institute Genome Sequencing Center for Infectious Disease"/>
            <person name="Wu L."/>
            <person name="Ma J."/>
        </authorList>
    </citation>
    <scope>NUCLEOTIDE SEQUENCE [LARGE SCALE GENOMIC DNA]</scope>
    <source>
        <strain evidence="2">CCUG 43117</strain>
    </source>
</reference>
<name>A0ABW0PBX1_9HYPH</name>
<sequence>MPKFIKGPYHIDFDASEDREGYIPITSRPGAWHAFAKVIKTGPSSESDGRVKATARLFLQSPSMFDFLVRHVVEHGKRGGLYDQLLPAAQQPSEVSRAMAIIAEIEGKPL</sequence>
<dbReference type="EMBL" id="JBHSLU010000161">
    <property type="protein sequence ID" value="MFC5509297.1"/>
    <property type="molecule type" value="Genomic_DNA"/>
</dbReference>
<evidence type="ECO:0000313" key="1">
    <source>
        <dbReference type="EMBL" id="MFC5509297.1"/>
    </source>
</evidence>
<dbReference type="RefSeq" id="WP_377818052.1">
    <property type="nucleotide sequence ID" value="NZ_JBHSLU010000161.1"/>
</dbReference>
<gene>
    <name evidence="1" type="ORF">ACFPN9_29210</name>
</gene>